<protein>
    <submittedName>
        <fullName evidence="2">Uncharacterized protein</fullName>
    </submittedName>
</protein>
<comment type="caution">
    <text evidence="2">The sequence shown here is derived from an EMBL/GenBank/DDBJ whole genome shotgun (WGS) entry which is preliminary data.</text>
</comment>
<sequence length="69" mass="6870">MAEHNWNDTATTDETDRGFDSDQAIPTGGAHNGTTCLGTDSNGNHAGSHGGGRTGTGTADIKDIGAVGV</sequence>
<reference evidence="2" key="1">
    <citation type="submission" date="2019-08" db="EMBL/GenBank/DDBJ databases">
        <authorList>
            <person name="Kucharzyk K."/>
            <person name="Murdoch R.W."/>
            <person name="Higgins S."/>
            <person name="Loffler F."/>
        </authorList>
    </citation>
    <scope>NUCLEOTIDE SEQUENCE</scope>
</reference>
<accession>A0A645DHZ0</accession>
<organism evidence="2">
    <name type="scientific">bioreactor metagenome</name>
    <dbReference type="NCBI Taxonomy" id="1076179"/>
    <lineage>
        <taxon>unclassified sequences</taxon>
        <taxon>metagenomes</taxon>
        <taxon>ecological metagenomes</taxon>
    </lineage>
</organism>
<evidence type="ECO:0000313" key="2">
    <source>
        <dbReference type="EMBL" id="MPM88212.1"/>
    </source>
</evidence>
<name>A0A645DHZ0_9ZZZZ</name>
<evidence type="ECO:0000256" key="1">
    <source>
        <dbReference type="SAM" id="MobiDB-lite"/>
    </source>
</evidence>
<dbReference type="AlphaFoldDB" id="A0A645DHZ0"/>
<gene>
    <name evidence="2" type="ORF">SDC9_135313</name>
</gene>
<feature type="region of interest" description="Disordered" evidence="1">
    <location>
        <begin position="1"/>
        <end position="69"/>
    </location>
</feature>
<dbReference type="EMBL" id="VSSQ01035874">
    <property type="protein sequence ID" value="MPM88212.1"/>
    <property type="molecule type" value="Genomic_DNA"/>
</dbReference>
<proteinExistence type="predicted"/>